<dbReference type="EMBL" id="FRDL01000007">
    <property type="protein sequence ID" value="SHN71253.1"/>
    <property type="molecule type" value="Genomic_DNA"/>
</dbReference>
<dbReference type="InterPro" id="IPR046357">
    <property type="entry name" value="PPIase_dom_sf"/>
</dbReference>
<dbReference type="PANTHER" id="PTHR47245">
    <property type="entry name" value="PEPTIDYLPROLYL ISOMERASE"/>
    <property type="match status" value="1"/>
</dbReference>
<dbReference type="GO" id="GO:0003755">
    <property type="term" value="F:peptidyl-prolyl cis-trans isomerase activity"/>
    <property type="evidence" value="ECO:0007669"/>
    <property type="project" value="UniProtKB-KW"/>
</dbReference>
<gene>
    <name evidence="12" type="ORF">SAMN05216200_107121</name>
</gene>
<comment type="similarity">
    <text evidence="2">Belongs to the PpiC/parvulin rotamase family.</text>
</comment>
<evidence type="ECO:0000256" key="8">
    <source>
        <dbReference type="PROSITE-ProRule" id="PRU00278"/>
    </source>
</evidence>
<dbReference type="InterPro" id="IPR027304">
    <property type="entry name" value="Trigger_fact/SurA_dom_sf"/>
</dbReference>
<dbReference type="SUPFAM" id="SSF54534">
    <property type="entry name" value="FKBP-like"/>
    <property type="match status" value="1"/>
</dbReference>
<keyword evidence="8 12" id="KW-0413">Isomerase</keyword>
<dbReference type="SUPFAM" id="SSF109998">
    <property type="entry name" value="Triger factor/SurA peptide-binding domain-like"/>
    <property type="match status" value="1"/>
</dbReference>
<dbReference type="PROSITE" id="PS50198">
    <property type="entry name" value="PPIC_PPIASE_2"/>
    <property type="match status" value="1"/>
</dbReference>
<evidence type="ECO:0000256" key="9">
    <source>
        <dbReference type="SAM" id="MobiDB-lite"/>
    </source>
</evidence>
<dbReference type="AlphaFoldDB" id="A0A1M7TKV7"/>
<feature type="region of interest" description="Disordered" evidence="9">
    <location>
        <begin position="284"/>
        <end position="308"/>
    </location>
</feature>
<dbReference type="InterPro" id="IPR023058">
    <property type="entry name" value="PPIase_PpiC_CS"/>
</dbReference>
<dbReference type="Gene3D" id="3.10.50.40">
    <property type="match status" value="1"/>
</dbReference>
<evidence type="ECO:0000256" key="3">
    <source>
        <dbReference type="ARBA" id="ARBA00013194"/>
    </source>
</evidence>
<dbReference type="PANTHER" id="PTHR47245:SF2">
    <property type="entry name" value="PEPTIDYL-PROLYL CIS-TRANS ISOMERASE HP_0175-RELATED"/>
    <property type="match status" value="1"/>
</dbReference>
<dbReference type="STRING" id="1189325.SAMN04488119_107122"/>
<evidence type="ECO:0000313" key="13">
    <source>
        <dbReference type="Proteomes" id="UP000184066"/>
    </source>
</evidence>
<organism evidence="12 13">
    <name type="scientific">Oceanicella actignis</name>
    <dbReference type="NCBI Taxonomy" id="1189325"/>
    <lineage>
        <taxon>Bacteria</taxon>
        <taxon>Pseudomonadati</taxon>
        <taxon>Pseudomonadota</taxon>
        <taxon>Alphaproteobacteria</taxon>
        <taxon>Rhodobacterales</taxon>
        <taxon>Paracoccaceae</taxon>
        <taxon>Oceanicella</taxon>
    </lineage>
</organism>
<evidence type="ECO:0000256" key="4">
    <source>
        <dbReference type="ARBA" id="ARBA00018370"/>
    </source>
</evidence>
<protein>
    <recommendedName>
        <fullName evidence="4">Parvulin-like PPIase</fullName>
        <ecNumber evidence="3">5.2.1.8</ecNumber>
    </recommendedName>
    <alternativeName>
        <fullName evidence="6">Peptidyl-prolyl cis-trans isomerase plp</fullName>
    </alternativeName>
    <alternativeName>
        <fullName evidence="7">Rotamase plp</fullName>
    </alternativeName>
</protein>
<dbReference type="Gene3D" id="1.10.8.1040">
    <property type="match status" value="1"/>
</dbReference>
<evidence type="ECO:0000313" key="12">
    <source>
        <dbReference type="EMBL" id="SHN71253.1"/>
    </source>
</evidence>
<feature type="compositionally biased region" description="Basic and acidic residues" evidence="9">
    <location>
        <begin position="299"/>
        <end position="308"/>
    </location>
</feature>
<dbReference type="EC" id="5.2.1.8" evidence="3"/>
<reference evidence="12 13" key="1">
    <citation type="submission" date="2016-12" db="EMBL/GenBank/DDBJ databases">
        <authorList>
            <person name="Song W.-J."/>
            <person name="Kurnit D.M."/>
        </authorList>
    </citation>
    <scope>NUCLEOTIDE SEQUENCE [LARGE SCALE GENOMIC DNA]</scope>
    <source>
        <strain evidence="12 13">CGMCC 1.10808</strain>
    </source>
</reference>
<evidence type="ECO:0000256" key="2">
    <source>
        <dbReference type="ARBA" id="ARBA00007656"/>
    </source>
</evidence>
<feature type="chain" id="PRO_5009929463" description="Parvulin-like PPIase" evidence="10">
    <location>
        <begin position="27"/>
        <end position="308"/>
    </location>
</feature>
<dbReference type="Pfam" id="PF00639">
    <property type="entry name" value="Rotamase"/>
    <property type="match status" value="1"/>
</dbReference>
<keyword evidence="13" id="KW-1185">Reference proteome</keyword>
<sequence length="308" mass="33494">MPIIPTRRAISGGIAALMLATAPALADQPAQAPAADAAAGAADAQNAPVDPDAVVARVNGHEITLGDVILMRANLPPQYQALPDEQLYEALVEQIVTQTLLADKAREAGLDQSRLAKLRARADARNFLAEAQLRREIEKAVTEDALRAAYEKKMAERKPVEEVRARHILVKTKEEAEAVRKELLDGADFAELAKTRSTGPSGPRGGDLGWFEKDMMVPEFAEAAFALEPGEISEPVQTQFGWHVIKLEERREKPAPTFEEMREELAAELESEAARAAVDAVREGVTVERPEPAPAPAAIRRDDVLIPR</sequence>
<dbReference type="Proteomes" id="UP000184066">
    <property type="component" value="Unassembled WGS sequence"/>
</dbReference>
<dbReference type="InterPro" id="IPR050245">
    <property type="entry name" value="PrsA_foldase"/>
</dbReference>
<comment type="catalytic activity">
    <reaction evidence="1">
        <text>[protein]-peptidylproline (omega=180) = [protein]-peptidylproline (omega=0)</text>
        <dbReference type="Rhea" id="RHEA:16237"/>
        <dbReference type="Rhea" id="RHEA-COMP:10747"/>
        <dbReference type="Rhea" id="RHEA-COMP:10748"/>
        <dbReference type="ChEBI" id="CHEBI:83833"/>
        <dbReference type="ChEBI" id="CHEBI:83834"/>
        <dbReference type="EC" id="5.2.1.8"/>
    </reaction>
</comment>
<evidence type="ECO:0000259" key="11">
    <source>
        <dbReference type="PROSITE" id="PS50198"/>
    </source>
</evidence>
<evidence type="ECO:0000256" key="6">
    <source>
        <dbReference type="ARBA" id="ARBA00030642"/>
    </source>
</evidence>
<evidence type="ECO:0000256" key="10">
    <source>
        <dbReference type="SAM" id="SignalP"/>
    </source>
</evidence>
<dbReference type="InterPro" id="IPR000297">
    <property type="entry name" value="PPIase_PpiC"/>
</dbReference>
<feature type="domain" description="PpiC" evidence="11">
    <location>
        <begin position="160"/>
        <end position="249"/>
    </location>
</feature>
<proteinExistence type="inferred from homology"/>
<evidence type="ECO:0000256" key="5">
    <source>
        <dbReference type="ARBA" id="ARBA00023110"/>
    </source>
</evidence>
<name>A0A1M7TKV7_9RHOB</name>
<dbReference type="PROSITE" id="PS01096">
    <property type="entry name" value="PPIC_PPIASE_1"/>
    <property type="match status" value="1"/>
</dbReference>
<accession>A0A1M7TKV7</accession>
<keyword evidence="5 8" id="KW-0697">Rotamase</keyword>
<evidence type="ECO:0000256" key="7">
    <source>
        <dbReference type="ARBA" id="ARBA00031484"/>
    </source>
</evidence>
<evidence type="ECO:0000256" key="1">
    <source>
        <dbReference type="ARBA" id="ARBA00000971"/>
    </source>
</evidence>
<keyword evidence="10" id="KW-0732">Signal</keyword>
<dbReference type="RefSeq" id="WP_245728519.1">
    <property type="nucleotide sequence ID" value="NZ_FOHL01000007.1"/>
</dbReference>
<feature type="signal peptide" evidence="10">
    <location>
        <begin position="1"/>
        <end position="26"/>
    </location>
</feature>